<keyword evidence="11" id="KW-1185">Reference proteome</keyword>
<dbReference type="GO" id="GO:0017056">
    <property type="term" value="F:structural constituent of nuclear pore"/>
    <property type="evidence" value="ECO:0007669"/>
    <property type="project" value="InterPro"/>
</dbReference>
<dbReference type="GO" id="GO:0006606">
    <property type="term" value="P:protein import into nucleus"/>
    <property type="evidence" value="ECO:0007669"/>
    <property type="project" value="TreeGrafter"/>
</dbReference>
<evidence type="ECO:0000256" key="2">
    <source>
        <dbReference type="ARBA" id="ARBA00005911"/>
    </source>
</evidence>
<reference evidence="11" key="1">
    <citation type="journal article" date="2018" name="Nat. Microbiol.">
        <title>Leveraging single-cell genomics to expand the fungal tree of life.</title>
        <authorList>
            <person name="Ahrendt S.R."/>
            <person name="Quandt C.A."/>
            <person name="Ciobanu D."/>
            <person name="Clum A."/>
            <person name="Salamov A."/>
            <person name="Andreopoulos B."/>
            <person name="Cheng J.F."/>
            <person name="Woyke T."/>
            <person name="Pelin A."/>
            <person name="Henrissat B."/>
            <person name="Reynolds N.K."/>
            <person name="Benny G.L."/>
            <person name="Smith M.E."/>
            <person name="James T.Y."/>
            <person name="Grigoriev I.V."/>
        </authorList>
    </citation>
    <scope>NUCLEOTIDE SEQUENCE [LARGE SCALE GENOMIC DNA]</scope>
    <source>
        <strain evidence="11">RSA 1356</strain>
    </source>
</reference>
<keyword evidence="3" id="KW-0813">Transport</keyword>
<evidence type="ECO:0000313" key="10">
    <source>
        <dbReference type="EMBL" id="RKP04445.1"/>
    </source>
</evidence>
<evidence type="ECO:0000256" key="8">
    <source>
        <dbReference type="ARBA" id="ARBA00023242"/>
    </source>
</evidence>
<comment type="subcellular location">
    <subcellularLocation>
        <location evidence="1">Nucleus</location>
        <location evidence="1">Nuclear pore complex</location>
    </subcellularLocation>
</comment>
<keyword evidence="8" id="KW-0539">Nucleus</keyword>
<dbReference type="PANTHER" id="PTHR12084:SF0">
    <property type="entry name" value="NUCLEAR PORE GLYCOPROTEIN P62"/>
    <property type="match status" value="1"/>
</dbReference>
<dbReference type="GO" id="GO:0044613">
    <property type="term" value="C:nuclear pore central transport channel"/>
    <property type="evidence" value="ECO:0007669"/>
    <property type="project" value="TreeGrafter"/>
</dbReference>
<proteinExistence type="inferred from homology"/>
<evidence type="ECO:0000256" key="5">
    <source>
        <dbReference type="ARBA" id="ARBA00022927"/>
    </source>
</evidence>
<keyword evidence="4" id="KW-0509">mRNA transport</keyword>
<dbReference type="Pfam" id="PF05064">
    <property type="entry name" value="Nsp1_C"/>
    <property type="match status" value="1"/>
</dbReference>
<evidence type="ECO:0000256" key="6">
    <source>
        <dbReference type="ARBA" id="ARBA00023010"/>
    </source>
</evidence>
<dbReference type="EMBL" id="KZ993727">
    <property type="protein sequence ID" value="RKP04445.1"/>
    <property type="molecule type" value="Genomic_DNA"/>
</dbReference>
<dbReference type="STRING" id="78915.A0A4P9XFR2"/>
<keyword evidence="7" id="KW-0906">Nuclear pore complex</keyword>
<dbReference type="OrthoDB" id="344345at2759"/>
<dbReference type="Gene3D" id="1.20.5.170">
    <property type="match status" value="1"/>
</dbReference>
<dbReference type="InterPro" id="IPR026010">
    <property type="entry name" value="NSP1/NUP62"/>
</dbReference>
<organism evidence="10 11">
    <name type="scientific">Thamnocephalis sphaerospora</name>
    <dbReference type="NCBI Taxonomy" id="78915"/>
    <lineage>
        <taxon>Eukaryota</taxon>
        <taxon>Fungi</taxon>
        <taxon>Fungi incertae sedis</taxon>
        <taxon>Zoopagomycota</taxon>
        <taxon>Zoopagomycotina</taxon>
        <taxon>Zoopagomycetes</taxon>
        <taxon>Zoopagales</taxon>
        <taxon>Sigmoideomycetaceae</taxon>
        <taxon>Thamnocephalis</taxon>
    </lineage>
</organism>
<evidence type="ECO:0000313" key="11">
    <source>
        <dbReference type="Proteomes" id="UP000271241"/>
    </source>
</evidence>
<evidence type="ECO:0000256" key="4">
    <source>
        <dbReference type="ARBA" id="ARBA00022816"/>
    </source>
</evidence>
<accession>A0A4P9XFR2</accession>
<dbReference type="GO" id="GO:0006405">
    <property type="term" value="P:RNA export from nucleus"/>
    <property type="evidence" value="ECO:0007669"/>
    <property type="project" value="TreeGrafter"/>
</dbReference>
<dbReference type="Proteomes" id="UP000271241">
    <property type="component" value="Unassembled WGS sequence"/>
</dbReference>
<gene>
    <name evidence="10" type="ORF">THASP1DRAFT_21117</name>
</gene>
<evidence type="ECO:0000256" key="1">
    <source>
        <dbReference type="ARBA" id="ARBA00004567"/>
    </source>
</evidence>
<keyword evidence="6" id="KW-0811">Translocation</keyword>
<keyword evidence="5" id="KW-0653">Protein transport</keyword>
<evidence type="ECO:0000259" key="9">
    <source>
        <dbReference type="Pfam" id="PF05064"/>
    </source>
</evidence>
<dbReference type="PANTHER" id="PTHR12084">
    <property type="entry name" value="NUCLEAR PORE GLYCOPROTEIN P62-RELATED"/>
    <property type="match status" value="1"/>
</dbReference>
<dbReference type="GO" id="GO:0051028">
    <property type="term" value="P:mRNA transport"/>
    <property type="evidence" value="ECO:0007669"/>
    <property type="project" value="UniProtKB-KW"/>
</dbReference>
<feature type="domain" description="Nucleoporin NSP1-like C-terminal" evidence="9">
    <location>
        <begin position="2"/>
        <end position="54"/>
    </location>
</feature>
<dbReference type="AlphaFoldDB" id="A0A4P9XFR2"/>
<name>A0A4P9XFR2_9FUNG</name>
<sequence length="163" mass="18068">MQISKLVNETTRLESAQSEVERQLEYIETQQRDLGCALDVYEKQVSAALVEITGGTERRLADDERAKAYDMASSLNHQLDDMSRALTSMIDDVNRMSGDTGRVADDPLAQVVQILDAHLTSLEWVDRNASDLSARIDAVAKLQDNVSAKLDIHHQGKQSGLLD</sequence>
<evidence type="ECO:0000256" key="3">
    <source>
        <dbReference type="ARBA" id="ARBA00022448"/>
    </source>
</evidence>
<protein>
    <recommendedName>
        <fullName evidence="9">Nucleoporin NSP1-like C-terminal domain-containing protein</fullName>
    </recommendedName>
</protein>
<comment type="similarity">
    <text evidence="2">Belongs to the nucleoporin NSP1/NUP62 family.</text>
</comment>
<dbReference type="GO" id="GO:0005543">
    <property type="term" value="F:phospholipid binding"/>
    <property type="evidence" value="ECO:0007669"/>
    <property type="project" value="TreeGrafter"/>
</dbReference>
<evidence type="ECO:0000256" key="7">
    <source>
        <dbReference type="ARBA" id="ARBA00023132"/>
    </source>
</evidence>
<dbReference type="InterPro" id="IPR007758">
    <property type="entry name" value="Nucleoporin_NSP1_C"/>
</dbReference>